<protein>
    <submittedName>
        <fullName evidence="1">Uncharacterized protein</fullName>
    </submittedName>
</protein>
<dbReference type="EMBL" id="BMIL01000010">
    <property type="protein sequence ID" value="GGC73559.1"/>
    <property type="molecule type" value="Genomic_DNA"/>
</dbReference>
<keyword evidence="2" id="KW-1185">Reference proteome</keyword>
<reference evidence="1" key="1">
    <citation type="journal article" date="2014" name="Int. J. Syst. Evol. Microbiol.">
        <title>Complete genome sequence of Corynebacterium casei LMG S-19264T (=DSM 44701T), isolated from a smear-ripened cheese.</title>
        <authorList>
            <consortium name="US DOE Joint Genome Institute (JGI-PGF)"/>
            <person name="Walter F."/>
            <person name="Albersmeier A."/>
            <person name="Kalinowski J."/>
            <person name="Ruckert C."/>
        </authorList>
    </citation>
    <scope>NUCLEOTIDE SEQUENCE</scope>
    <source>
        <strain evidence="1">CGMCC 1.15343</strain>
    </source>
</reference>
<accession>A0A916UJ10</accession>
<dbReference type="RefSeq" id="WP_188627641.1">
    <property type="nucleotide sequence ID" value="NZ_BMIL01000010.1"/>
</dbReference>
<organism evidence="1 2">
    <name type="scientific">Pedobacter quisquiliarum</name>
    <dbReference type="NCBI Taxonomy" id="1834438"/>
    <lineage>
        <taxon>Bacteria</taxon>
        <taxon>Pseudomonadati</taxon>
        <taxon>Bacteroidota</taxon>
        <taxon>Sphingobacteriia</taxon>
        <taxon>Sphingobacteriales</taxon>
        <taxon>Sphingobacteriaceae</taxon>
        <taxon>Pedobacter</taxon>
    </lineage>
</organism>
<sequence>MSDTMTTITANVPDELSDKLKQFMEELGGEILVETTSSLKEVALAELEEGLSEARNIQEGKKARMSLAARVFHKLCQ</sequence>
<dbReference type="AlphaFoldDB" id="A0A916UJ10"/>
<reference evidence="1" key="2">
    <citation type="submission" date="2020-09" db="EMBL/GenBank/DDBJ databases">
        <authorList>
            <person name="Sun Q."/>
            <person name="Zhou Y."/>
        </authorList>
    </citation>
    <scope>NUCLEOTIDE SEQUENCE</scope>
    <source>
        <strain evidence="1">CGMCC 1.15343</strain>
    </source>
</reference>
<name>A0A916UJ10_9SPHI</name>
<proteinExistence type="predicted"/>
<gene>
    <name evidence="1" type="ORF">GCM10011387_28920</name>
</gene>
<evidence type="ECO:0000313" key="2">
    <source>
        <dbReference type="Proteomes" id="UP000651668"/>
    </source>
</evidence>
<evidence type="ECO:0000313" key="1">
    <source>
        <dbReference type="EMBL" id="GGC73559.1"/>
    </source>
</evidence>
<comment type="caution">
    <text evidence="1">The sequence shown here is derived from an EMBL/GenBank/DDBJ whole genome shotgun (WGS) entry which is preliminary data.</text>
</comment>
<dbReference type="Proteomes" id="UP000651668">
    <property type="component" value="Unassembled WGS sequence"/>
</dbReference>